<proteinExistence type="predicted"/>
<evidence type="ECO:0000313" key="1">
    <source>
        <dbReference type="WBParaSite" id="MCU_010717-RA"/>
    </source>
</evidence>
<dbReference type="WBParaSite" id="MCU_010717-RA">
    <property type="protein sequence ID" value="MCU_010717-RA"/>
    <property type="gene ID" value="MCU_010717"/>
</dbReference>
<name>A0A5K3FUJ5_MESCO</name>
<accession>A0A5K3FUJ5</accession>
<organism evidence="1">
    <name type="scientific">Mesocestoides corti</name>
    <name type="common">Flatworm</name>
    <dbReference type="NCBI Taxonomy" id="53468"/>
    <lineage>
        <taxon>Eukaryota</taxon>
        <taxon>Metazoa</taxon>
        <taxon>Spiralia</taxon>
        <taxon>Lophotrochozoa</taxon>
        <taxon>Platyhelminthes</taxon>
        <taxon>Cestoda</taxon>
        <taxon>Eucestoda</taxon>
        <taxon>Cyclophyllidea</taxon>
        <taxon>Mesocestoididae</taxon>
        <taxon>Mesocestoides</taxon>
    </lineage>
</organism>
<dbReference type="AlphaFoldDB" id="A0A5K3FUJ5"/>
<reference evidence="1" key="1">
    <citation type="submission" date="2019-11" db="UniProtKB">
        <authorList>
            <consortium name="WormBaseParasite"/>
        </authorList>
    </citation>
    <scope>IDENTIFICATION</scope>
</reference>
<protein>
    <submittedName>
        <fullName evidence="1">AraC family transcriptional regulator</fullName>
    </submittedName>
</protein>
<sequence length="101" mass="11735">ENAFSYRHFHFFQSLKGEELRVFLYWCLHCLLWIGARGPYRQVSAISSTVSQLIKMIERHSLSEVKLVSEYLISTSMAVLNQMALYDDSLGRNNTGKFHFA</sequence>